<gene>
    <name evidence="2" type="ORF">TTHERM_00755840</name>
</gene>
<sequence length="267" mass="32614">MITLLIHNYFNQEYLLSIINLRQTKQKKKQVGMQNQYYFTINQLYCLAYQCLKFFKNIINNNNKNKNSLQNKMKQVEINSNTFQQNHNNLIQLFLEYYEQYLVQGQKFPQQNSSYSTMSETTYNCDNNSQLTILDIPCQQNYFSQRQNQIKNLLNSFKNHITETQDEFLMNRYCQLYQSQGINYTNLKKIVTKRIKDKNTRWNMKLKSLLKSIHLRQIFYYYLENESMKWLNNSKVQDRELIIELVERLIQYQHNDKILKEIRTYRK</sequence>
<organism evidence="2 3">
    <name type="scientific">Tetrahymena thermophila (strain SB210)</name>
    <dbReference type="NCBI Taxonomy" id="312017"/>
    <lineage>
        <taxon>Eukaryota</taxon>
        <taxon>Sar</taxon>
        <taxon>Alveolata</taxon>
        <taxon>Ciliophora</taxon>
        <taxon>Intramacronucleata</taxon>
        <taxon>Oligohymenophorea</taxon>
        <taxon>Hymenostomatida</taxon>
        <taxon>Tetrahymenina</taxon>
        <taxon>Tetrahymenidae</taxon>
        <taxon>Tetrahymena</taxon>
    </lineage>
</organism>
<name>I7LZJ5_TETTS</name>
<evidence type="ECO:0000256" key="1">
    <source>
        <dbReference type="SAM" id="Coils"/>
    </source>
</evidence>
<dbReference type="AlphaFoldDB" id="I7LZJ5"/>
<protein>
    <submittedName>
        <fullName evidence="2">Uncharacterized protein</fullName>
    </submittedName>
</protein>
<dbReference type="Proteomes" id="UP000009168">
    <property type="component" value="Unassembled WGS sequence"/>
</dbReference>
<dbReference type="Pfam" id="PF14536">
    <property type="entry name" value="DUF4441"/>
    <property type="match status" value="1"/>
</dbReference>
<evidence type="ECO:0000313" key="3">
    <source>
        <dbReference type="Proteomes" id="UP000009168"/>
    </source>
</evidence>
<proteinExistence type="predicted"/>
<feature type="coiled-coil region" evidence="1">
    <location>
        <begin position="59"/>
        <end position="86"/>
    </location>
</feature>
<dbReference type="KEGG" id="tet:TTHERM_00755840"/>
<dbReference type="RefSeq" id="XP_001031713.2">
    <property type="nucleotide sequence ID" value="XM_001031713.2"/>
</dbReference>
<keyword evidence="3" id="KW-1185">Reference proteome</keyword>
<dbReference type="EMBL" id="GG662437">
    <property type="protein sequence ID" value="EAR84050.2"/>
    <property type="molecule type" value="Genomic_DNA"/>
</dbReference>
<keyword evidence="1" id="KW-0175">Coiled coil</keyword>
<dbReference type="GeneID" id="7838754"/>
<dbReference type="InParanoid" id="I7LZJ5"/>
<reference evidence="3" key="1">
    <citation type="journal article" date="2006" name="PLoS Biol.">
        <title>Macronuclear genome sequence of the ciliate Tetrahymena thermophila, a model eukaryote.</title>
        <authorList>
            <person name="Eisen J.A."/>
            <person name="Coyne R.S."/>
            <person name="Wu M."/>
            <person name="Wu D."/>
            <person name="Thiagarajan M."/>
            <person name="Wortman J.R."/>
            <person name="Badger J.H."/>
            <person name="Ren Q."/>
            <person name="Amedeo P."/>
            <person name="Jones K.M."/>
            <person name="Tallon L.J."/>
            <person name="Delcher A.L."/>
            <person name="Salzberg S.L."/>
            <person name="Silva J.C."/>
            <person name="Haas B.J."/>
            <person name="Majoros W.H."/>
            <person name="Farzad M."/>
            <person name="Carlton J.M."/>
            <person name="Smith R.K. Jr."/>
            <person name="Garg J."/>
            <person name="Pearlman R.E."/>
            <person name="Karrer K.M."/>
            <person name="Sun L."/>
            <person name="Manning G."/>
            <person name="Elde N.C."/>
            <person name="Turkewitz A.P."/>
            <person name="Asai D.J."/>
            <person name="Wilkes D.E."/>
            <person name="Wang Y."/>
            <person name="Cai H."/>
            <person name="Collins K."/>
            <person name="Stewart B.A."/>
            <person name="Lee S.R."/>
            <person name="Wilamowska K."/>
            <person name="Weinberg Z."/>
            <person name="Ruzzo W.L."/>
            <person name="Wloga D."/>
            <person name="Gaertig J."/>
            <person name="Frankel J."/>
            <person name="Tsao C.-C."/>
            <person name="Gorovsky M.A."/>
            <person name="Keeling P.J."/>
            <person name="Waller R.F."/>
            <person name="Patron N.J."/>
            <person name="Cherry J.M."/>
            <person name="Stover N.A."/>
            <person name="Krieger C.J."/>
            <person name="del Toro C."/>
            <person name="Ryder H.F."/>
            <person name="Williamson S.C."/>
            <person name="Barbeau R.A."/>
            <person name="Hamilton E.P."/>
            <person name="Orias E."/>
        </authorList>
    </citation>
    <scope>NUCLEOTIDE SEQUENCE [LARGE SCALE GENOMIC DNA]</scope>
    <source>
        <strain evidence="3">SB210</strain>
    </source>
</reference>
<accession>I7LZJ5</accession>
<evidence type="ECO:0000313" key="2">
    <source>
        <dbReference type="EMBL" id="EAR84050.2"/>
    </source>
</evidence>
<dbReference type="InterPro" id="IPR028008">
    <property type="entry name" value="DUF4441"/>
</dbReference>